<reference evidence="1" key="1">
    <citation type="submission" date="2021-01" db="EMBL/GenBank/DDBJ databases">
        <title>Genomic Encyclopedia of Type Strains, Phase IV (KMG-IV): sequencing the most valuable type-strain genomes for metagenomic binning, comparative biology and taxonomic classification.</title>
        <authorList>
            <person name="Goeker M."/>
        </authorList>
    </citation>
    <scope>NUCLEOTIDE SEQUENCE</scope>
    <source>
        <strain evidence="1">DSM 21943</strain>
    </source>
</reference>
<protein>
    <submittedName>
        <fullName evidence="1">D-alanine-D-alanine ligase-like ATP-grasp enzyme</fullName>
    </submittedName>
</protein>
<sequence>MKEEITNLSKGGNALSLKQTVFKDEKDIRAQINRACKRMTQALEAICPEDCFIELGIDLALDEKQNKLFLIEVNFRPGYKGLKIIDQQAYYRVCWAPFSYSAYQQGFK</sequence>
<dbReference type="EMBL" id="JAFBCV010000020">
    <property type="protein sequence ID" value="MBM7841013.1"/>
    <property type="molecule type" value="Genomic_DNA"/>
</dbReference>
<comment type="caution">
    <text evidence="1">The sequence shown here is derived from an EMBL/GenBank/DDBJ whole genome shotgun (WGS) entry which is preliminary data.</text>
</comment>
<accession>A0ABS2SZR6</accession>
<dbReference type="Proteomes" id="UP001179280">
    <property type="component" value="Unassembled WGS sequence"/>
</dbReference>
<dbReference type="InterPro" id="IPR026838">
    <property type="entry name" value="YheC/D"/>
</dbReference>
<dbReference type="Pfam" id="PF14398">
    <property type="entry name" value="ATPgrasp_YheCD"/>
    <property type="match status" value="1"/>
</dbReference>
<keyword evidence="2" id="KW-1185">Reference proteome</keyword>
<evidence type="ECO:0000313" key="2">
    <source>
        <dbReference type="Proteomes" id="UP001179280"/>
    </source>
</evidence>
<name>A0ABS2SZR6_9BACI</name>
<dbReference type="SUPFAM" id="SSF56059">
    <property type="entry name" value="Glutathione synthetase ATP-binding domain-like"/>
    <property type="match status" value="1"/>
</dbReference>
<organism evidence="1 2">
    <name type="scientific">Shouchella xiaoxiensis</name>
    <dbReference type="NCBI Taxonomy" id="766895"/>
    <lineage>
        <taxon>Bacteria</taxon>
        <taxon>Bacillati</taxon>
        <taxon>Bacillota</taxon>
        <taxon>Bacilli</taxon>
        <taxon>Bacillales</taxon>
        <taxon>Bacillaceae</taxon>
        <taxon>Shouchella</taxon>
    </lineage>
</organism>
<gene>
    <name evidence="1" type="ORF">JOC54_004312</name>
</gene>
<proteinExistence type="predicted"/>
<dbReference type="Gene3D" id="3.30.470.20">
    <property type="entry name" value="ATP-grasp fold, B domain"/>
    <property type="match status" value="1"/>
</dbReference>
<evidence type="ECO:0000313" key="1">
    <source>
        <dbReference type="EMBL" id="MBM7841013.1"/>
    </source>
</evidence>